<sequence length="179" mass="21177">MLTDFLLIQKMKQGNEQAFNTFVRKYYNEILKYCSYHCYDTEYAEDLTQETFVNFFAKLSDYHYQGKTMNYLYTIAGNLCKNHCKKKKDVLMDDEFLLTHGMSNDMEQVLDKMFIDSAISSLSKELKEVVVLYYLDGFKIAEIAEKLQISLSLAKYRLTNARKQLEIFGREEDIHEKEL</sequence>
<dbReference type="NCBIfam" id="TIGR02937">
    <property type="entry name" value="sigma70-ECF"/>
    <property type="match status" value="1"/>
</dbReference>
<evidence type="ECO:0000313" key="9">
    <source>
        <dbReference type="Proteomes" id="UP001193670"/>
    </source>
</evidence>
<dbReference type="InterPro" id="IPR013249">
    <property type="entry name" value="RNA_pol_sigma70_r4_t2"/>
</dbReference>
<dbReference type="SUPFAM" id="SSF88946">
    <property type="entry name" value="Sigma2 domain of RNA polymerase sigma factors"/>
    <property type="match status" value="1"/>
</dbReference>
<dbReference type="PANTHER" id="PTHR43133:SF8">
    <property type="entry name" value="RNA POLYMERASE SIGMA FACTOR HI_1459-RELATED"/>
    <property type="match status" value="1"/>
</dbReference>
<feature type="domain" description="RNA polymerase sigma factor 70 region 4 type 2" evidence="7">
    <location>
        <begin position="115"/>
        <end position="165"/>
    </location>
</feature>
<accession>A0AAX0BFV9</accession>
<gene>
    <name evidence="8" type="ORF">G4319_05365</name>
</gene>
<evidence type="ECO:0000256" key="4">
    <source>
        <dbReference type="ARBA" id="ARBA00023125"/>
    </source>
</evidence>
<comment type="similarity">
    <text evidence="1">Belongs to the sigma-70 factor family. ECF subfamily.</text>
</comment>
<organism evidence="8 9">
    <name type="scientific">Agathobacter rectalis</name>
    <dbReference type="NCBI Taxonomy" id="39491"/>
    <lineage>
        <taxon>Bacteria</taxon>
        <taxon>Bacillati</taxon>
        <taxon>Bacillota</taxon>
        <taxon>Clostridia</taxon>
        <taxon>Lachnospirales</taxon>
        <taxon>Lachnospiraceae</taxon>
        <taxon>Agathobacter</taxon>
    </lineage>
</organism>
<evidence type="ECO:0000259" key="7">
    <source>
        <dbReference type="Pfam" id="PF08281"/>
    </source>
</evidence>
<dbReference type="Pfam" id="PF04542">
    <property type="entry name" value="Sigma70_r2"/>
    <property type="match status" value="1"/>
</dbReference>
<dbReference type="EMBL" id="JAAILW010000007">
    <property type="protein sequence ID" value="NSC26779.1"/>
    <property type="molecule type" value="Genomic_DNA"/>
</dbReference>
<dbReference type="Pfam" id="PF08281">
    <property type="entry name" value="Sigma70_r4_2"/>
    <property type="match status" value="1"/>
</dbReference>
<name>A0AAX0BFV9_9FIRM</name>
<dbReference type="InterPro" id="IPR014284">
    <property type="entry name" value="RNA_pol_sigma-70_dom"/>
</dbReference>
<dbReference type="InterPro" id="IPR013324">
    <property type="entry name" value="RNA_pol_sigma_r3/r4-like"/>
</dbReference>
<dbReference type="PANTHER" id="PTHR43133">
    <property type="entry name" value="RNA POLYMERASE ECF-TYPE SIGMA FACTO"/>
    <property type="match status" value="1"/>
</dbReference>
<keyword evidence="3" id="KW-0731">Sigma factor</keyword>
<reference evidence="8" key="1">
    <citation type="journal article" date="2020" name="Cell Host Microbe">
        <title>Functional and Genomic Variation between Human-Derived Isolates of Lachnospiraceae Reveals Inter- and Intra-Species Diversity.</title>
        <authorList>
            <person name="Sorbara M.T."/>
            <person name="Littmann E.R."/>
            <person name="Fontana E."/>
            <person name="Moody T.U."/>
            <person name="Kohout C.E."/>
            <person name="Gjonbalaj M."/>
            <person name="Eaton V."/>
            <person name="Seok R."/>
            <person name="Leiner I.M."/>
            <person name="Pamer E.G."/>
        </authorList>
    </citation>
    <scope>NUCLEOTIDE SEQUENCE</scope>
    <source>
        <strain evidence="8">MSK.17.79</strain>
    </source>
</reference>
<evidence type="ECO:0000256" key="5">
    <source>
        <dbReference type="ARBA" id="ARBA00023163"/>
    </source>
</evidence>
<reference evidence="8" key="2">
    <citation type="submission" date="2020-02" db="EMBL/GenBank/DDBJ databases">
        <authorList>
            <person name="Littmann E."/>
            <person name="Sorbara M."/>
        </authorList>
    </citation>
    <scope>NUCLEOTIDE SEQUENCE</scope>
    <source>
        <strain evidence="8">MSK.17.79</strain>
    </source>
</reference>
<dbReference type="InterPro" id="IPR039425">
    <property type="entry name" value="RNA_pol_sigma-70-like"/>
</dbReference>
<dbReference type="RefSeq" id="WP_173718294.1">
    <property type="nucleotide sequence ID" value="NZ_JAAILW010000007.1"/>
</dbReference>
<dbReference type="CDD" id="cd06171">
    <property type="entry name" value="Sigma70_r4"/>
    <property type="match status" value="1"/>
</dbReference>
<keyword evidence="4" id="KW-0238">DNA-binding</keyword>
<dbReference type="Gene3D" id="1.10.10.10">
    <property type="entry name" value="Winged helix-like DNA-binding domain superfamily/Winged helix DNA-binding domain"/>
    <property type="match status" value="1"/>
</dbReference>
<dbReference type="InterPro" id="IPR013325">
    <property type="entry name" value="RNA_pol_sigma_r2"/>
</dbReference>
<dbReference type="AlphaFoldDB" id="A0AAX0BFV9"/>
<comment type="caution">
    <text evidence="8">The sequence shown here is derived from an EMBL/GenBank/DDBJ whole genome shotgun (WGS) entry which is preliminary data.</text>
</comment>
<keyword evidence="2" id="KW-0805">Transcription regulation</keyword>
<dbReference type="SUPFAM" id="SSF88659">
    <property type="entry name" value="Sigma3 and sigma4 domains of RNA polymerase sigma factors"/>
    <property type="match status" value="1"/>
</dbReference>
<evidence type="ECO:0000313" key="8">
    <source>
        <dbReference type="EMBL" id="NSC26779.1"/>
    </source>
</evidence>
<evidence type="ECO:0000259" key="6">
    <source>
        <dbReference type="Pfam" id="PF04542"/>
    </source>
</evidence>
<evidence type="ECO:0000256" key="1">
    <source>
        <dbReference type="ARBA" id="ARBA00010641"/>
    </source>
</evidence>
<keyword evidence="5" id="KW-0804">Transcription</keyword>
<dbReference type="GO" id="GO:0003677">
    <property type="term" value="F:DNA binding"/>
    <property type="evidence" value="ECO:0007669"/>
    <property type="project" value="UniProtKB-KW"/>
</dbReference>
<evidence type="ECO:0000256" key="3">
    <source>
        <dbReference type="ARBA" id="ARBA00023082"/>
    </source>
</evidence>
<proteinExistence type="inferred from homology"/>
<dbReference type="InterPro" id="IPR007627">
    <property type="entry name" value="RNA_pol_sigma70_r2"/>
</dbReference>
<feature type="domain" description="RNA polymerase sigma-70 region 2" evidence="6">
    <location>
        <begin position="22"/>
        <end position="88"/>
    </location>
</feature>
<dbReference type="GO" id="GO:0016987">
    <property type="term" value="F:sigma factor activity"/>
    <property type="evidence" value="ECO:0007669"/>
    <property type="project" value="UniProtKB-KW"/>
</dbReference>
<dbReference type="Gene3D" id="1.10.1740.10">
    <property type="match status" value="1"/>
</dbReference>
<evidence type="ECO:0000256" key="2">
    <source>
        <dbReference type="ARBA" id="ARBA00023015"/>
    </source>
</evidence>
<dbReference type="InterPro" id="IPR036388">
    <property type="entry name" value="WH-like_DNA-bd_sf"/>
</dbReference>
<protein>
    <submittedName>
        <fullName evidence="8">RNA polymerase sigma factor</fullName>
    </submittedName>
</protein>
<dbReference type="Proteomes" id="UP001193670">
    <property type="component" value="Unassembled WGS sequence"/>
</dbReference>
<dbReference type="GO" id="GO:0006352">
    <property type="term" value="P:DNA-templated transcription initiation"/>
    <property type="evidence" value="ECO:0007669"/>
    <property type="project" value="InterPro"/>
</dbReference>